<dbReference type="Pfam" id="PF10143">
    <property type="entry name" value="PhosphMutase"/>
    <property type="match status" value="1"/>
</dbReference>
<dbReference type="Proteomes" id="UP000177187">
    <property type="component" value="Unassembled WGS sequence"/>
</dbReference>
<evidence type="ECO:0000313" key="9">
    <source>
        <dbReference type="Proteomes" id="UP000177187"/>
    </source>
</evidence>
<dbReference type="CDD" id="cd16011">
    <property type="entry name" value="iPGM_like"/>
    <property type="match status" value="1"/>
</dbReference>
<dbReference type="PANTHER" id="PTHR31209:SF0">
    <property type="entry name" value="METALLOENZYME DOMAIN-CONTAINING PROTEIN"/>
    <property type="match status" value="1"/>
</dbReference>
<organism evidence="8 9">
    <name type="scientific">Candidatus Coatesbacteria bacterium RBG_13_66_14</name>
    <dbReference type="NCBI Taxonomy" id="1817816"/>
    <lineage>
        <taxon>Bacteria</taxon>
        <taxon>Candidatus Coatesiibacteriota</taxon>
    </lineage>
</organism>
<sequence>MDKRKIFLVIADGIGDRPVASLGGRTPLAAAATPTLDRLAAGGITGLLDPIAPGVCAGSDTAHLALLGYDPYRYYTGRGPLEAAGVGLAPRAGDVAFRCNFATVQERDGALVVTDRRAGRITERTAELAAALDGMKLSGGVTALFKESVAHRAALVLRGDRLSGAVSDVDPHSEGETLHPCRPTVAEGDPEYAAARRTCAALEEFVRRGREILDAHPVNDERRRAGLPPANCPLPRGGGLVPHIPPFGELHGLRAAALVEVGLLKGLLGNYLGFDLIECPGATGGADTDIGAMARAVTRAWDACDLIFVNIKAPDLAGHDDAPGEKIAACLLVDRFLALTETLWHAGTILAVLGDHSTPCEVGDHSGDPVPLLVHGPGVRPDAVEAYDEFACAAGGLGHPRGTDLMPILLNFANRYTKFGA</sequence>
<dbReference type="GO" id="GO:0006096">
    <property type="term" value="P:glycolytic process"/>
    <property type="evidence" value="ECO:0007669"/>
    <property type="project" value="UniProtKB-KW"/>
</dbReference>
<gene>
    <name evidence="8" type="ORF">A2Y64_01960</name>
</gene>
<comment type="catalytic activity">
    <reaction evidence="1">
        <text>(2R)-2-phosphoglycerate = (2R)-3-phosphoglycerate</text>
        <dbReference type="Rhea" id="RHEA:15901"/>
        <dbReference type="ChEBI" id="CHEBI:58272"/>
        <dbReference type="ChEBI" id="CHEBI:58289"/>
        <dbReference type="EC" id="5.4.2.12"/>
    </reaction>
</comment>
<evidence type="ECO:0000256" key="1">
    <source>
        <dbReference type="ARBA" id="ARBA00000370"/>
    </source>
</evidence>
<proteinExistence type="inferred from homology"/>
<evidence type="ECO:0000256" key="2">
    <source>
        <dbReference type="ARBA" id="ARBA00002315"/>
    </source>
</evidence>
<accession>A0A1F5F289</accession>
<keyword evidence="5" id="KW-0324">Glycolysis</keyword>
<evidence type="ECO:0000256" key="5">
    <source>
        <dbReference type="ARBA" id="ARBA00023152"/>
    </source>
</evidence>
<evidence type="ECO:0000259" key="7">
    <source>
        <dbReference type="Pfam" id="PF01676"/>
    </source>
</evidence>
<evidence type="ECO:0000256" key="3">
    <source>
        <dbReference type="ARBA" id="ARBA00004921"/>
    </source>
</evidence>
<name>A0A1F5F289_9BACT</name>
<reference evidence="8 9" key="1">
    <citation type="journal article" date="2016" name="Nat. Commun.">
        <title>Thousands of microbial genomes shed light on interconnected biogeochemical processes in an aquifer system.</title>
        <authorList>
            <person name="Anantharaman K."/>
            <person name="Brown C.T."/>
            <person name="Hug L.A."/>
            <person name="Sharon I."/>
            <person name="Castelle C.J."/>
            <person name="Probst A.J."/>
            <person name="Thomas B.C."/>
            <person name="Singh A."/>
            <person name="Wilkins M.J."/>
            <person name="Karaoz U."/>
            <person name="Brodie E.L."/>
            <person name="Williams K.H."/>
            <person name="Hubbard S.S."/>
            <person name="Banfield J.F."/>
        </authorList>
    </citation>
    <scope>NUCLEOTIDE SEQUENCE [LARGE SCALE GENOMIC DNA]</scope>
</reference>
<comment type="pathway">
    <text evidence="3">Carbohydrate degradation.</text>
</comment>
<feature type="domain" description="Metalloenzyme" evidence="7">
    <location>
        <begin position="5"/>
        <end position="411"/>
    </location>
</feature>
<dbReference type="AlphaFoldDB" id="A0A1F5F289"/>
<dbReference type="PIRSF" id="PIRSF006392">
    <property type="entry name" value="IPGAM_arch"/>
    <property type="match status" value="1"/>
</dbReference>
<dbReference type="Gene3D" id="3.40.720.10">
    <property type="entry name" value="Alkaline Phosphatase, subunit A"/>
    <property type="match status" value="1"/>
</dbReference>
<dbReference type="SUPFAM" id="SSF53649">
    <property type="entry name" value="Alkaline phosphatase-like"/>
    <property type="match status" value="1"/>
</dbReference>
<comment type="function">
    <text evidence="2">Catalyzes the interconversion of 2-phosphoglycerate and 3-phosphoglycerate.</text>
</comment>
<dbReference type="Gene3D" id="3.30.70.2130">
    <property type="entry name" value="Metalloenzyme domain"/>
    <property type="match status" value="1"/>
</dbReference>
<dbReference type="InterPro" id="IPR017850">
    <property type="entry name" value="Alkaline_phosphatase_core_sf"/>
</dbReference>
<dbReference type="PANTHER" id="PTHR31209">
    <property type="entry name" value="COFACTOR-INDEPENDENT PHOSPHOGLYCERATE MUTASE"/>
    <property type="match status" value="1"/>
</dbReference>
<dbReference type="HAMAP" id="MF_01402_A">
    <property type="entry name" value="ApgM_A"/>
    <property type="match status" value="1"/>
</dbReference>
<dbReference type="InterPro" id="IPR004456">
    <property type="entry name" value="Pglycerate_mutase_ApgM"/>
</dbReference>
<keyword evidence="6" id="KW-0413">Isomerase</keyword>
<dbReference type="InterPro" id="IPR006124">
    <property type="entry name" value="Metalloenzyme"/>
</dbReference>
<evidence type="ECO:0000313" key="8">
    <source>
        <dbReference type="EMBL" id="OGD73702.1"/>
    </source>
</evidence>
<comment type="caution">
    <text evidence="8">The sequence shown here is derived from an EMBL/GenBank/DDBJ whole genome shotgun (WGS) entry which is preliminary data.</text>
</comment>
<dbReference type="Pfam" id="PF01676">
    <property type="entry name" value="Metalloenzyme"/>
    <property type="match status" value="1"/>
</dbReference>
<dbReference type="EMBL" id="MFAF01000116">
    <property type="protein sequence ID" value="OGD73702.1"/>
    <property type="molecule type" value="Genomic_DNA"/>
</dbReference>
<dbReference type="NCBIfam" id="TIGR00306">
    <property type="entry name" value="apgM"/>
    <property type="match status" value="1"/>
</dbReference>
<evidence type="ECO:0000256" key="4">
    <source>
        <dbReference type="ARBA" id="ARBA00005524"/>
    </source>
</evidence>
<comment type="similarity">
    <text evidence="4">Belongs to the BPG-independent phosphoglycerate mutase family. A-PGAM subfamily.</text>
</comment>
<dbReference type="GO" id="GO:0046872">
    <property type="term" value="F:metal ion binding"/>
    <property type="evidence" value="ECO:0007669"/>
    <property type="project" value="InterPro"/>
</dbReference>
<protein>
    <recommendedName>
        <fullName evidence="7">Metalloenzyme domain-containing protein</fullName>
    </recommendedName>
</protein>
<dbReference type="GO" id="GO:0004619">
    <property type="term" value="F:phosphoglycerate mutase activity"/>
    <property type="evidence" value="ECO:0007669"/>
    <property type="project" value="UniProtKB-EC"/>
</dbReference>
<dbReference type="InterPro" id="IPR023665">
    <property type="entry name" value="ApgAM_prokaryotes"/>
</dbReference>
<dbReference type="STRING" id="1817816.A2Y64_01960"/>
<dbReference type="InterPro" id="IPR042253">
    <property type="entry name" value="Pglycerate_mutase_ApgM_sf"/>
</dbReference>
<evidence type="ECO:0000256" key="6">
    <source>
        <dbReference type="ARBA" id="ARBA00023235"/>
    </source>
</evidence>